<dbReference type="EMBL" id="CH474014">
    <property type="protein sequence ID" value="EDL90603.1"/>
    <property type="molecule type" value="Genomic_DNA"/>
</dbReference>
<feature type="region of interest" description="Disordered" evidence="1">
    <location>
        <begin position="1"/>
        <end position="23"/>
    </location>
</feature>
<evidence type="ECO:0000256" key="1">
    <source>
        <dbReference type="SAM" id="MobiDB-lite"/>
    </source>
</evidence>
<dbReference type="Proteomes" id="UP000234681">
    <property type="component" value="Chromosome X"/>
</dbReference>
<feature type="region of interest" description="Disordered" evidence="1">
    <location>
        <begin position="50"/>
        <end position="71"/>
    </location>
</feature>
<protein>
    <submittedName>
        <fullName evidence="2">RCG49661, isoform CRA_a</fullName>
    </submittedName>
</protein>
<dbReference type="PANTHER" id="PTHR15012">
    <property type="entry name" value="APICAL PROTEIN/SHROOM-RELATED"/>
    <property type="match status" value="1"/>
</dbReference>
<gene>
    <name evidence="2" type="ORF">rCG_49661</name>
</gene>
<feature type="compositionally biased region" description="Basic and acidic residues" evidence="1">
    <location>
        <begin position="50"/>
        <end position="61"/>
    </location>
</feature>
<dbReference type="PANTHER" id="PTHR15012:SF8">
    <property type="entry name" value="PROTEIN SHROOM2"/>
    <property type="match status" value="1"/>
</dbReference>
<feature type="region of interest" description="Disordered" evidence="1">
    <location>
        <begin position="103"/>
        <end position="152"/>
    </location>
</feature>
<proteinExistence type="predicted"/>
<dbReference type="GO" id="GO:0051015">
    <property type="term" value="F:actin filament binding"/>
    <property type="evidence" value="ECO:0007669"/>
    <property type="project" value="InterPro"/>
</dbReference>
<dbReference type="EMBL" id="CH474014">
    <property type="protein sequence ID" value="EDL90604.1"/>
    <property type="molecule type" value="Genomic_DNA"/>
</dbReference>
<feature type="compositionally biased region" description="Basic and acidic residues" evidence="1">
    <location>
        <begin position="138"/>
        <end position="152"/>
    </location>
</feature>
<reference evidence="2" key="1">
    <citation type="journal article" date="2005" name="Genome Res.">
        <title>Gene and alternative splicing annotation with AIR.</title>
        <authorList>
            <person name="Florea L."/>
            <person name="Di Francesco V."/>
            <person name="Miller J."/>
            <person name="Turner R."/>
            <person name="Yao A."/>
            <person name="Harris M."/>
            <person name="Walenz B."/>
            <person name="Mobarry C."/>
            <person name="Merkulov G.V."/>
            <person name="Charlab R."/>
            <person name="Dew I."/>
            <person name="Deng Z."/>
            <person name="Istrail S."/>
            <person name="Li P."/>
            <person name="Sutton G."/>
        </authorList>
    </citation>
    <scope>NUCLEOTIDE SEQUENCE</scope>
    <source>
        <strain evidence="2">BN</strain>
    </source>
</reference>
<sequence length="152" mass="16963">METSRSPSPQFAPQKLTDKPPLLIHEDNSARIERVMDNNTTVKMVPIKIVHSESQPEKESRQSLACPAELPALPSGLEKDQIKTLSTSEQCYSRFCVYTRQEVETPHRARPPEPQPPSTPAPPVRDSCSSPPSLNYGKAKEKTVDDLKSEEL</sequence>
<evidence type="ECO:0000313" key="3">
    <source>
        <dbReference type="Proteomes" id="UP000234681"/>
    </source>
</evidence>
<dbReference type="InterPro" id="IPR027685">
    <property type="entry name" value="Shroom_fam"/>
</dbReference>
<organism evidence="2 3">
    <name type="scientific">Rattus norvegicus</name>
    <name type="common">Rat</name>
    <dbReference type="NCBI Taxonomy" id="10116"/>
    <lineage>
        <taxon>Eukaryota</taxon>
        <taxon>Metazoa</taxon>
        <taxon>Chordata</taxon>
        <taxon>Craniata</taxon>
        <taxon>Vertebrata</taxon>
        <taxon>Euteleostomi</taxon>
        <taxon>Mammalia</taxon>
        <taxon>Eutheria</taxon>
        <taxon>Euarchontoglires</taxon>
        <taxon>Glires</taxon>
        <taxon>Rodentia</taxon>
        <taxon>Myomorpha</taxon>
        <taxon>Muroidea</taxon>
        <taxon>Muridae</taxon>
        <taxon>Murinae</taxon>
        <taxon>Rattus</taxon>
    </lineage>
</organism>
<reference evidence="2 3" key="2">
    <citation type="submission" date="2005-09" db="EMBL/GenBank/DDBJ databases">
        <authorList>
            <person name="Mural R.J."/>
            <person name="Li P.W."/>
            <person name="Adams M.D."/>
            <person name="Amanatides P.G."/>
            <person name="Baden-Tillson H."/>
            <person name="Barnstead M."/>
            <person name="Chin S.H."/>
            <person name="Dew I."/>
            <person name="Evans C.A."/>
            <person name="Ferriera S."/>
            <person name="Flanigan M."/>
            <person name="Fosler C."/>
            <person name="Glodek A."/>
            <person name="Gu Z."/>
            <person name="Holt R.A."/>
            <person name="Jennings D."/>
            <person name="Kraft C.L."/>
            <person name="Lu F."/>
            <person name="Nguyen T."/>
            <person name="Nusskern D.R."/>
            <person name="Pfannkoch C.M."/>
            <person name="Sitter C."/>
            <person name="Sutton G.G."/>
            <person name="Venter J.C."/>
            <person name="Wang Z."/>
            <person name="Woodage T."/>
            <person name="Zheng X.H."/>
            <person name="Zhong F."/>
        </authorList>
    </citation>
    <scope>NUCLEOTIDE SEQUENCE [LARGE SCALE GENOMIC DNA]</scope>
    <source>
        <strain evidence="2">BN</strain>
        <strain evidence="3">BN, Sprague-Dawley</strain>
    </source>
</reference>
<feature type="compositionally biased region" description="Polar residues" evidence="1">
    <location>
        <begin position="1"/>
        <end position="11"/>
    </location>
</feature>
<feature type="non-terminal residue" evidence="2">
    <location>
        <position position="152"/>
    </location>
</feature>
<accession>A6K2C6</accession>
<feature type="compositionally biased region" description="Pro residues" evidence="1">
    <location>
        <begin position="112"/>
        <end position="123"/>
    </location>
</feature>
<name>A6K2C6_RAT</name>
<evidence type="ECO:0000313" key="2">
    <source>
        <dbReference type="EMBL" id="EDL90603.1"/>
    </source>
</evidence>
<dbReference type="AlphaFoldDB" id="A6K2C6"/>